<dbReference type="Gene3D" id="1.25.40.20">
    <property type="entry name" value="Ankyrin repeat-containing domain"/>
    <property type="match status" value="1"/>
</dbReference>
<dbReference type="HOGENOM" id="CLU_000134_47_1_1"/>
<dbReference type="SUPFAM" id="SSF48403">
    <property type="entry name" value="Ankyrin repeat"/>
    <property type="match status" value="1"/>
</dbReference>
<dbReference type="PROSITE" id="PS50297">
    <property type="entry name" value="ANK_REP_REGION"/>
    <property type="match status" value="1"/>
</dbReference>
<proteinExistence type="predicted"/>
<evidence type="ECO:0000256" key="1">
    <source>
        <dbReference type="ARBA" id="ARBA00004413"/>
    </source>
</evidence>
<evidence type="ECO:0000313" key="7">
    <source>
        <dbReference type="EnsemblPlants" id="AES73510"/>
    </source>
</evidence>
<dbReference type="EMBL" id="CM001219">
    <property type="protein sequence ID" value="AES73510.1"/>
    <property type="molecule type" value="Genomic_DNA"/>
</dbReference>
<dbReference type="Proteomes" id="UP000002051">
    <property type="component" value="Chromosome 3"/>
</dbReference>
<dbReference type="InterPro" id="IPR026961">
    <property type="entry name" value="PGG_dom"/>
</dbReference>
<evidence type="ECO:0000313" key="5">
    <source>
        <dbReference type="EMBL" id="AES73510.1"/>
    </source>
</evidence>
<feature type="transmembrane region" description="Helical" evidence="3">
    <location>
        <begin position="353"/>
        <end position="373"/>
    </location>
</feature>
<dbReference type="OMA" id="FWASINY"/>
<reference evidence="5 8" key="1">
    <citation type="journal article" date="2011" name="Nature">
        <title>The Medicago genome provides insight into the evolution of rhizobial symbioses.</title>
        <authorList>
            <person name="Young N.D."/>
            <person name="Debelle F."/>
            <person name="Oldroyd G.E."/>
            <person name="Geurts R."/>
            <person name="Cannon S.B."/>
            <person name="Udvardi M.K."/>
            <person name="Benedito V.A."/>
            <person name="Mayer K.F."/>
            <person name="Gouzy J."/>
            <person name="Schoof H."/>
            <person name="Van de Peer Y."/>
            <person name="Proost S."/>
            <person name="Cook D.R."/>
            <person name="Meyers B.C."/>
            <person name="Spannagl M."/>
            <person name="Cheung F."/>
            <person name="De Mita S."/>
            <person name="Krishnakumar V."/>
            <person name="Gundlach H."/>
            <person name="Zhou S."/>
            <person name="Mudge J."/>
            <person name="Bharti A.K."/>
            <person name="Murray J.D."/>
            <person name="Naoumkina M.A."/>
            <person name="Rosen B."/>
            <person name="Silverstein K.A."/>
            <person name="Tang H."/>
            <person name="Rombauts S."/>
            <person name="Zhao P.X."/>
            <person name="Zhou P."/>
            <person name="Barbe V."/>
            <person name="Bardou P."/>
            <person name="Bechner M."/>
            <person name="Bellec A."/>
            <person name="Berger A."/>
            <person name="Berges H."/>
            <person name="Bidwell S."/>
            <person name="Bisseling T."/>
            <person name="Choisne N."/>
            <person name="Couloux A."/>
            <person name="Denny R."/>
            <person name="Deshpande S."/>
            <person name="Dai X."/>
            <person name="Doyle J.J."/>
            <person name="Dudez A.M."/>
            <person name="Farmer A.D."/>
            <person name="Fouteau S."/>
            <person name="Franken C."/>
            <person name="Gibelin C."/>
            <person name="Gish J."/>
            <person name="Goldstein S."/>
            <person name="Gonzalez A.J."/>
            <person name="Green P.J."/>
            <person name="Hallab A."/>
            <person name="Hartog M."/>
            <person name="Hua A."/>
            <person name="Humphray S.J."/>
            <person name="Jeong D.H."/>
            <person name="Jing Y."/>
            <person name="Jocker A."/>
            <person name="Kenton S.M."/>
            <person name="Kim D.J."/>
            <person name="Klee K."/>
            <person name="Lai H."/>
            <person name="Lang C."/>
            <person name="Lin S."/>
            <person name="Macmil S.L."/>
            <person name="Magdelenat G."/>
            <person name="Matthews L."/>
            <person name="McCorrison J."/>
            <person name="Monaghan E.L."/>
            <person name="Mun J.H."/>
            <person name="Najar F.Z."/>
            <person name="Nicholson C."/>
            <person name="Noirot C."/>
            <person name="O'Bleness M."/>
            <person name="Paule C.R."/>
            <person name="Poulain J."/>
            <person name="Prion F."/>
            <person name="Qin B."/>
            <person name="Qu C."/>
            <person name="Retzel E.F."/>
            <person name="Riddle C."/>
            <person name="Sallet E."/>
            <person name="Samain S."/>
            <person name="Samson N."/>
            <person name="Sanders I."/>
            <person name="Saurat O."/>
            <person name="Scarpelli C."/>
            <person name="Schiex T."/>
            <person name="Segurens B."/>
            <person name="Severin A.J."/>
            <person name="Sherrier D.J."/>
            <person name="Shi R."/>
            <person name="Sims S."/>
            <person name="Singer S.R."/>
            <person name="Sinharoy S."/>
            <person name="Sterck L."/>
            <person name="Viollet A."/>
            <person name="Wang B.B."/>
            <person name="Wang K."/>
            <person name="Wang M."/>
            <person name="Wang X."/>
            <person name="Warfsmann J."/>
            <person name="Weissenbach J."/>
            <person name="White D.D."/>
            <person name="White J.D."/>
            <person name="Wiley G.B."/>
            <person name="Wincker P."/>
            <person name="Xing Y."/>
            <person name="Yang L."/>
            <person name="Yao Z."/>
            <person name="Ying F."/>
            <person name="Zhai J."/>
            <person name="Zhou L."/>
            <person name="Zuber A."/>
            <person name="Denarie J."/>
            <person name="Dixon R.A."/>
            <person name="May G.D."/>
            <person name="Schwartz D.C."/>
            <person name="Rogers J."/>
            <person name="Quetier F."/>
            <person name="Town C.D."/>
            <person name="Roe B.A."/>
        </authorList>
    </citation>
    <scope>NUCLEOTIDE SEQUENCE [LARGE SCALE GENOMIC DNA]</scope>
    <source>
        <strain evidence="5">A17</strain>
        <strain evidence="7 8">cv. Jemalong A17</strain>
    </source>
</reference>
<dbReference type="PaxDb" id="3880-AES73510"/>
<evidence type="ECO:0000256" key="2">
    <source>
        <dbReference type="PROSITE-ProRule" id="PRU00023"/>
    </source>
</evidence>
<feature type="transmembrane region" description="Helical" evidence="3">
    <location>
        <begin position="325"/>
        <end position="346"/>
    </location>
</feature>
<dbReference type="Gramene" id="rna19132">
    <property type="protein sequence ID" value="RHN70543.1"/>
    <property type="gene ID" value="gene19132"/>
</dbReference>
<dbReference type="EnsemblPlants" id="AES73510">
    <property type="protein sequence ID" value="AES73510"/>
    <property type="gene ID" value="MTR_3g105650"/>
</dbReference>
<dbReference type="EMBL" id="PSQE01000003">
    <property type="protein sequence ID" value="RHN70543.1"/>
    <property type="molecule type" value="Genomic_DNA"/>
</dbReference>
<keyword evidence="2" id="KW-0040">ANK repeat</keyword>
<feature type="repeat" description="ANK" evidence="2">
    <location>
        <begin position="104"/>
        <end position="126"/>
    </location>
</feature>
<dbReference type="KEGG" id="mtr:11433503"/>
<dbReference type="Pfam" id="PF00023">
    <property type="entry name" value="Ank"/>
    <property type="match status" value="1"/>
</dbReference>
<dbReference type="Pfam" id="PF12796">
    <property type="entry name" value="Ank_2"/>
    <property type="match status" value="2"/>
</dbReference>
<comment type="subcellular location">
    <subcellularLocation>
        <location evidence="1">Cell membrane</location>
        <topology evidence="1">Peripheral membrane protein</topology>
        <orientation evidence="1">Cytoplasmic side</orientation>
    </subcellularLocation>
</comment>
<dbReference type="eggNOG" id="KOG0504">
    <property type="taxonomic scope" value="Eukaryota"/>
</dbReference>
<dbReference type="AlphaFoldDB" id="G7J969"/>
<dbReference type="InterPro" id="IPR002110">
    <property type="entry name" value="Ankyrin_rpt"/>
</dbReference>
<keyword evidence="3" id="KW-1133">Transmembrane helix</keyword>
<dbReference type="STRING" id="3880.G7J969"/>
<keyword evidence="3" id="KW-0812">Transmembrane</keyword>
<dbReference type="Proteomes" id="UP000265566">
    <property type="component" value="Chromosome 3"/>
</dbReference>
<feature type="transmembrane region" description="Helical" evidence="3">
    <location>
        <begin position="379"/>
        <end position="404"/>
    </location>
</feature>
<organism evidence="5 8">
    <name type="scientific">Medicago truncatula</name>
    <name type="common">Barrel medic</name>
    <name type="synonym">Medicago tribuloides</name>
    <dbReference type="NCBI Taxonomy" id="3880"/>
    <lineage>
        <taxon>Eukaryota</taxon>
        <taxon>Viridiplantae</taxon>
        <taxon>Streptophyta</taxon>
        <taxon>Embryophyta</taxon>
        <taxon>Tracheophyta</taxon>
        <taxon>Spermatophyta</taxon>
        <taxon>Magnoliopsida</taxon>
        <taxon>eudicotyledons</taxon>
        <taxon>Gunneridae</taxon>
        <taxon>Pentapetalae</taxon>
        <taxon>rosids</taxon>
        <taxon>fabids</taxon>
        <taxon>Fabales</taxon>
        <taxon>Fabaceae</taxon>
        <taxon>Papilionoideae</taxon>
        <taxon>50 kb inversion clade</taxon>
        <taxon>NPAAA clade</taxon>
        <taxon>Hologalegina</taxon>
        <taxon>IRL clade</taxon>
        <taxon>Trifolieae</taxon>
        <taxon>Medicago</taxon>
    </lineage>
</organism>
<protein>
    <submittedName>
        <fullName evidence="5">Ankyrin repeat protein</fullName>
    </submittedName>
    <submittedName>
        <fullName evidence="6">Putative ankyrin repeat-containing domain, PGG domain-containing protein</fullName>
    </submittedName>
</protein>
<feature type="transmembrane region" description="Helical" evidence="3">
    <location>
        <begin position="288"/>
        <end position="305"/>
    </location>
</feature>
<keyword evidence="3" id="KW-0472">Membrane</keyword>
<reference evidence="7" key="3">
    <citation type="submission" date="2015-04" db="UniProtKB">
        <authorList>
            <consortium name="EnsemblPlants"/>
        </authorList>
    </citation>
    <scope>IDENTIFICATION</scope>
    <source>
        <strain evidence="7">cv. Jemalong A17</strain>
    </source>
</reference>
<feature type="repeat" description="ANK" evidence="2">
    <location>
        <begin position="184"/>
        <end position="216"/>
    </location>
</feature>
<evidence type="ECO:0000259" key="4">
    <source>
        <dbReference type="Pfam" id="PF13962"/>
    </source>
</evidence>
<evidence type="ECO:0000256" key="3">
    <source>
        <dbReference type="SAM" id="Phobius"/>
    </source>
</evidence>
<dbReference type="PROSITE" id="PS50088">
    <property type="entry name" value="ANK_REPEAT"/>
    <property type="match status" value="2"/>
</dbReference>
<accession>G7J969</accession>
<name>G7J969_MEDTR</name>
<sequence length="427" mass="48401">MNDPLNAAAQMGDIDLLFKLIQIDPYILERYNLIPFVDTPLHIAAASGHTSFATEIMRLKPSFAWKLNEYGLSPIHLALQNKYHRMVCRFVDINKDLVRVKGREGLTPLHIATQTGNFDLVVKFLFVCPGCIEDVTVRSETALHIAVKYKQFHVLEILLGWLRRTCHRRSHHKEKRVLNWEDEAGNTILHMSVLNSFPQAVGLLIDSNIDINAKNLDEQTALDIVEQIQSQVYSAEMKDMLIKAGALHGFSLAPTPLHEELQSKITFNERIAICVTRLRRRISSDTRNALLVVAILFATSAYEATLNPPAGGGKLVMMKMHTYFLGFWSLNTFSFYVSILMMCLLMPRGRISVIVTCPLALFCGCYMFSMLVIAPSYTFGIVTVAIPCILVAVYFWGAMIYITLAQKVRMYGREWEDVSKFSEGNKW</sequence>
<dbReference type="Pfam" id="PF13962">
    <property type="entry name" value="PGG"/>
    <property type="match status" value="1"/>
</dbReference>
<dbReference type="OrthoDB" id="674805at2759"/>
<reference evidence="5 8" key="2">
    <citation type="journal article" date="2014" name="BMC Genomics">
        <title>An improved genome release (version Mt4.0) for the model legume Medicago truncatula.</title>
        <authorList>
            <person name="Tang H."/>
            <person name="Krishnakumar V."/>
            <person name="Bidwell S."/>
            <person name="Rosen B."/>
            <person name="Chan A."/>
            <person name="Zhou S."/>
            <person name="Gentzbittel L."/>
            <person name="Childs K.L."/>
            <person name="Yandell M."/>
            <person name="Gundlach H."/>
            <person name="Mayer K.F."/>
            <person name="Schwartz D.C."/>
            <person name="Town C.D."/>
        </authorList>
    </citation>
    <scope>GENOME REANNOTATION</scope>
    <source>
        <strain evidence="7 8">cv. Jemalong A17</strain>
    </source>
</reference>
<dbReference type="GO" id="GO:0005886">
    <property type="term" value="C:plasma membrane"/>
    <property type="evidence" value="ECO:0007669"/>
    <property type="project" value="UniProtKB-SubCell"/>
</dbReference>
<dbReference type="InterPro" id="IPR036770">
    <property type="entry name" value="Ankyrin_rpt-contain_sf"/>
</dbReference>
<feature type="domain" description="PGG" evidence="4">
    <location>
        <begin position="284"/>
        <end position="383"/>
    </location>
</feature>
<evidence type="ECO:0000313" key="8">
    <source>
        <dbReference type="Proteomes" id="UP000002051"/>
    </source>
</evidence>
<gene>
    <name evidence="7" type="primary">11433503</name>
    <name evidence="5" type="ordered locus">MTR_3g105650</name>
    <name evidence="6" type="ORF">MtrunA17_Chr3g0136651</name>
</gene>
<evidence type="ECO:0000313" key="6">
    <source>
        <dbReference type="EMBL" id="RHN70543.1"/>
    </source>
</evidence>
<keyword evidence="8" id="KW-1185">Reference proteome</keyword>
<dbReference type="SMART" id="SM00248">
    <property type="entry name" value="ANK"/>
    <property type="match status" value="5"/>
</dbReference>
<reference evidence="6" key="4">
    <citation type="journal article" date="2018" name="Nat. Plants">
        <title>Whole-genome landscape of Medicago truncatula symbiotic genes.</title>
        <authorList>
            <person name="Pecrix Y."/>
            <person name="Gamas P."/>
            <person name="Carrere S."/>
        </authorList>
    </citation>
    <scope>NUCLEOTIDE SEQUENCE</scope>
    <source>
        <tissue evidence="6">Leaves</tissue>
    </source>
</reference>
<dbReference type="PANTHER" id="PTHR24128:SF24">
    <property type="entry name" value="ANKYRIN REPEAT PROTEIN"/>
    <property type="match status" value="1"/>
</dbReference>
<dbReference type="PRINTS" id="PR01415">
    <property type="entry name" value="ANKYRIN"/>
</dbReference>
<dbReference type="PANTHER" id="PTHR24128">
    <property type="entry name" value="HOMEOBOX PROTEIN WARIAI"/>
    <property type="match status" value="1"/>
</dbReference>